<dbReference type="Proteomes" id="UP000230750">
    <property type="component" value="Unassembled WGS sequence"/>
</dbReference>
<accession>A0A2G8L3G5</accession>
<dbReference type="CDD" id="cd00063">
    <property type="entry name" value="FN3"/>
    <property type="match status" value="7"/>
</dbReference>
<feature type="domain" description="Fibronectin type-III" evidence="2">
    <location>
        <begin position="1059"/>
        <end position="1121"/>
    </location>
</feature>
<feature type="domain" description="Fibronectin type-III" evidence="2">
    <location>
        <begin position="577"/>
        <end position="673"/>
    </location>
</feature>
<evidence type="ECO:0000313" key="3">
    <source>
        <dbReference type="EMBL" id="PIK54797.1"/>
    </source>
</evidence>
<dbReference type="SMART" id="SM00060">
    <property type="entry name" value="FN3"/>
    <property type="match status" value="6"/>
</dbReference>
<dbReference type="InterPro" id="IPR036116">
    <property type="entry name" value="FN3_sf"/>
</dbReference>
<sequence length="1121" mass="122158">MSGSEPVVAQQYPSPTHTQYHDVTPMNGETSSTASSETEAQFVPAKVQQNGPIIENGPDMYHSDSSIDSGQSQPAQYLNGPVHGSRMYQDCEYDPHIEGSMGGYPVPAPGYDGNQNIEYTSPTPEFIPQELYTNHATEYVDYQGQQQMVGQVGEDAGHSPNSAGSPPQTTNPGGEKQKYVFYLHIKQGEAFPVENGDQVRYIHGPTMVQLVTSSPNPPSIHMVQTGLGPVNNIGTGSIPLHTAPLPPTTMHMQPPMQDPEGVPPAVYNTRTGTVPPHMYPPMYHQPPPGSSGVYPHLVGFPSTAMQSHMHPPGTQMPGLGGGVVHHHQSPPHGHVQRYPPGAGPPSHASSNHLSNMDHSNRHEQSHRPLLPRSRSRDERADKQREKLQRKLIDRKKENGGYISSPQTSPRGHSSSSSRGSSTSPRENRSTSHRPTENGTGSRGGHQRRRRQNSSSPRNGDAEGFRKLTEFLSTLKSPEVFEINTRSAVAQWSPPTVQSSDEREERQITAELSYVLEISDKGKGGNVKTFHCEDPTWKLSDLKPATEYFLSVCAISENLKGSPSEPTSFSTLGCPPDVPTKPILINRTKNNLVLKWQPPASNGSKIHTFILQCDKGDGSGDSKTGFVTVYEGPDKQHKVTRLQPSTCYRFRVQAANSLGASGFSDVSRIYTSGSVPPPQDPPTLIESTAHSLKLQWQACTGDVTGYLLEMEKEYGFQPAYRGDETVYTCKCLARNTEYRFRLCAFNDEGNGRRSSIVAFCTNPDIPRSPQRPSLKGKIHSNSFRVTWEPPRDTGGSDITSYLLELCDASDGVYREIYKGIEKEHLAIDLRPGTLYKVRVSCTSRGGTSPFSDVCSLTTLPVCPGQCPPPRLHGRPKAVTLSLRWSPPEYDGGVAISEFVVEMTAADPDGPAQEVHRGPADVTECCVNNLLPGKVYSFAVQAFNRVGAGPFSEPLQITTGAGPPERPGNLTATFKSPTSACVSWETPCSNGAEVTEYKLEKAWSCDGPYGLAYTGPSTSCELRSLRPATYYYLKVQAINAAGPGDFSDVTSCTSPSSSPEVVPSLRVISSTSDSLLLKWTEPNNCGEEILAYNIDIGKDQTIVVEGNVTEYCIDQLEADSKYR</sequence>
<dbReference type="Gene3D" id="2.60.40.10">
    <property type="entry name" value="Immunoglobulins"/>
    <property type="match status" value="7"/>
</dbReference>
<comment type="caution">
    <text evidence="3">The sequence shown here is derived from an EMBL/GenBank/DDBJ whole genome shotgun (WGS) entry which is preliminary data.</text>
</comment>
<reference evidence="3 4" key="1">
    <citation type="journal article" date="2017" name="PLoS Biol.">
        <title>The sea cucumber genome provides insights into morphological evolution and visceral regeneration.</title>
        <authorList>
            <person name="Zhang X."/>
            <person name="Sun L."/>
            <person name="Yuan J."/>
            <person name="Sun Y."/>
            <person name="Gao Y."/>
            <person name="Zhang L."/>
            <person name="Li S."/>
            <person name="Dai H."/>
            <person name="Hamel J.F."/>
            <person name="Liu C."/>
            <person name="Yu Y."/>
            <person name="Liu S."/>
            <person name="Lin W."/>
            <person name="Guo K."/>
            <person name="Jin S."/>
            <person name="Xu P."/>
            <person name="Storey K.B."/>
            <person name="Huan P."/>
            <person name="Zhang T."/>
            <person name="Zhou Y."/>
            <person name="Zhang J."/>
            <person name="Lin C."/>
            <person name="Li X."/>
            <person name="Xing L."/>
            <person name="Huo D."/>
            <person name="Sun M."/>
            <person name="Wang L."/>
            <person name="Mercier A."/>
            <person name="Li F."/>
            <person name="Yang H."/>
            <person name="Xiang J."/>
        </authorList>
    </citation>
    <scope>NUCLEOTIDE SEQUENCE [LARGE SCALE GENOMIC DNA]</scope>
    <source>
        <strain evidence="3">Shaxun</strain>
        <tissue evidence="3">Muscle</tissue>
    </source>
</reference>
<feature type="region of interest" description="Disordered" evidence="1">
    <location>
        <begin position="1"/>
        <end position="40"/>
    </location>
</feature>
<protein>
    <recommendedName>
        <fullName evidence="2">Fibronectin type-III domain-containing protein</fullName>
    </recommendedName>
</protein>
<dbReference type="PRINTS" id="PR00014">
    <property type="entry name" value="FNTYPEIII"/>
</dbReference>
<feature type="domain" description="Fibronectin type-III" evidence="2">
    <location>
        <begin position="964"/>
        <end position="1055"/>
    </location>
</feature>
<evidence type="ECO:0000256" key="1">
    <source>
        <dbReference type="SAM" id="MobiDB-lite"/>
    </source>
</evidence>
<organism evidence="3 4">
    <name type="scientific">Stichopus japonicus</name>
    <name type="common">Sea cucumber</name>
    <dbReference type="NCBI Taxonomy" id="307972"/>
    <lineage>
        <taxon>Eukaryota</taxon>
        <taxon>Metazoa</taxon>
        <taxon>Echinodermata</taxon>
        <taxon>Eleutherozoa</taxon>
        <taxon>Echinozoa</taxon>
        <taxon>Holothuroidea</taxon>
        <taxon>Aspidochirotacea</taxon>
        <taxon>Aspidochirotida</taxon>
        <taxon>Stichopodidae</taxon>
        <taxon>Apostichopus</taxon>
    </lineage>
</organism>
<gene>
    <name evidence="3" type="ORF">BSL78_08319</name>
</gene>
<dbReference type="PANTHER" id="PTHR46957">
    <property type="entry name" value="CYTOKINE RECEPTOR"/>
    <property type="match status" value="1"/>
</dbReference>
<feature type="compositionally biased region" description="Basic and acidic residues" evidence="1">
    <location>
        <begin position="374"/>
        <end position="398"/>
    </location>
</feature>
<feature type="domain" description="Fibronectin type-III" evidence="2">
    <location>
        <begin position="866"/>
        <end position="960"/>
    </location>
</feature>
<feature type="compositionally biased region" description="Low complexity" evidence="1">
    <location>
        <begin position="29"/>
        <end position="40"/>
    </location>
</feature>
<dbReference type="STRING" id="307972.A0A2G8L3G5"/>
<feature type="compositionally biased region" description="Polar residues" evidence="1">
    <location>
        <begin position="159"/>
        <end position="172"/>
    </location>
</feature>
<dbReference type="FunFam" id="2.60.40.10:FF:000373">
    <property type="entry name" value="fibronectin type-III domain-containing protein 3A isoform X1"/>
    <property type="match status" value="1"/>
</dbReference>
<dbReference type="GO" id="GO:0016020">
    <property type="term" value="C:membrane"/>
    <property type="evidence" value="ECO:0007669"/>
    <property type="project" value="UniProtKB-SubCell"/>
</dbReference>
<dbReference type="InterPro" id="IPR013783">
    <property type="entry name" value="Ig-like_fold"/>
</dbReference>
<name>A0A2G8L3G5_STIJA</name>
<dbReference type="InterPro" id="IPR003961">
    <property type="entry name" value="FN3_dom"/>
</dbReference>
<dbReference type="InterPro" id="IPR050713">
    <property type="entry name" value="RTP_Phos/Ushers"/>
</dbReference>
<feature type="compositionally biased region" description="Basic and acidic residues" evidence="1">
    <location>
        <begin position="425"/>
        <end position="435"/>
    </location>
</feature>
<feature type="compositionally biased region" description="Low complexity" evidence="1">
    <location>
        <begin position="403"/>
        <end position="424"/>
    </location>
</feature>
<feature type="domain" description="Fibronectin type-III" evidence="2">
    <location>
        <begin position="473"/>
        <end position="576"/>
    </location>
</feature>
<dbReference type="OrthoDB" id="443915at2759"/>
<dbReference type="AlphaFoldDB" id="A0A2G8L3G5"/>
<dbReference type="Pfam" id="PF00041">
    <property type="entry name" value="fn3"/>
    <property type="match status" value="7"/>
</dbReference>
<feature type="domain" description="Fibronectin type-III" evidence="2">
    <location>
        <begin position="676"/>
        <end position="763"/>
    </location>
</feature>
<feature type="non-terminal residue" evidence="3">
    <location>
        <position position="1121"/>
    </location>
</feature>
<proteinExistence type="predicted"/>
<dbReference type="EMBL" id="MRZV01000234">
    <property type="protein sequence ID" value="PIK54797.1"/>
    <property type="molecule type" value="Genomic_DNA"/>
</dbReference>
<feature type="region of interest" description="Disordered" evidence="1">
    <location>
        <begin position="152"/>
        <end position="175"/>
    </location>
</feature>
<evidence type="ECO:0000259" key="2">
    <source>
        <dbReference type="PROSITE" id="PS50853"/>
    </source>
</evidence>
<feature type="region of interest" description="Disordered" evidence="1">
    <location>
        <begin position="303"/>
        <end position="464"/>
    </location>
</feature>
<feature type="domain" description="Fibronectin type-III" evidence="2">
    <location>
        <begin position="767"/>
        <end position="860"/>
    </location>
</feature>
<dbReference type="PANTHER" id="PTHR46957:SF3">
    <property type="entry name" value="CYTOKINE RECEPTOR"/>
    <property type="match status" value="1"/>
</dbReference>
<evidence type="ECO:0000313" key="4">
    <source>
        <dbReference type="Proteomes" id="UP000230750"/>
    </source>
</evidence>
<keyword evidence="4" id="KW-1185">Reference proteome</keyword>
<dbReference type="PROSITE" id="PS50853">
    <property type="entry name" value="FN3"/>
    <property type="match status" value="7"/>
</dbReference>
<dbReference type="SUPFAM" id="SSF49265">
    <property type="entry name" value="Fibronectin type III"/>
    <property type="match status" value="5"/>
</dbReference>